<evidence type="ECO:0000313" key="7">
    <source>
        <dbReference type="EMBL" id="KWV42093.1"/>
    </source>
</evidence>
<dbReference type="Gene3D" id="3.50.50.60">
    <property type="entry name" value="FAD/NAD(P)-binding domain"/>
    <property type="match status" value="2"/>
</dbReference>
<evidence type="ECO:0000313" key="8">
    <source>
        <dbReference type="Proteomes" id="UP000068164"/>
    </source>
</evidence>
<name>A0A109J4C8_9HYPH</name>
<dbReference type="SUPFAM" id="SSF55424">
    <property type="entry name" value="FAD/NAD-linked reductases, dimerisation (C-terminal) domain"/>
    <property type="match status" value="1"/>
</dbReference>
<dbReference type="OrthoDB" id="7809559at2"/>
<keyword evidence="2" id="KW-0285">Flavoprotein</keyword>
<dbReference type="SUPFAM" id="SSF51905">
    <property type="entry name" value="FAD/NAD(P)-binding domain"/>
    <property type="match status" value="1"/>
</dbReference>
<dbReference type="InterPro" id="IPR036188">
    <property type="entry name" value="FAD/NAD-bd_sf"/>
</dbReference>
<dbReference type="InterPro" id="IPR023753">
    <property type="entry name" value="FAD/NAD-binding_dom"/>
</dbReference>
<organism evidence="7 8">
    <name type="scientific">Rhizobium altiplani</name>
    <dbReference type="NCBI Taxonomy" id="1864509"/>
    <lineage>
        <taxon>Bacteria</taxon>
        <taxon>Pseudomonadati</taxon>
        <taxon>Pseudomonadota</taxon>
        <taxon>Alphaproteobacteria</taxon>
        <taxon>Hyphomicrobiales</taxon>
        <taxon>Rhizobiaceae</taxon>
        <taxon>Rhizobium/Agrobacterium group</taxon>
        <taxon>Rhizobium</taxon>
    </lineage>
</organism>
<dbReference type="InterPro" id="IPR028202">
    <property type="entry name" value="Reductase_C"/>
</dbReference>
<reference evidence="7 8" key="1">
    <citation type="submission" date="2015-11" db="EMBL/GenBank/DDBJ databases">
        <title>Draft Genome Sequence of the Strain BR 10423 (Rhizobium sp.) isolated from nodules of Mimosa pudica.</title>
        <authorList>
            <person name="Barauna A.C."/>
            <person name="Zilli J.E."/>
            <person name="Simoes-Araujo J.L."/>
            <person name="Reis V.M."/>
            <person name="James E.K."/>
            <person name="Reis F.B.Jr."/>
            <person name="Rouws L.F."/>
            <person name="Passos S.R."/>
            <person name="Gois S.R."/>
        </authorList>
    </citation>
    <scope>NUCLEOTIDE SEQUENCE [LARGE SCALE GENOMIC DNA]</scope>
    <source>
        <strain evidence="7 8">BR10423</strain>
    </source>
</reference>
<dbReference type="PRINTS" id="PR00411">
    <property type="entry name" value="PNDRDTASEI"/>
</dbReference>
<sequence length="408" mass="42719">MTHFVIIGAGECGARAAFALREKGFDGEITLIGSEALAPYERPPLSKASDQGTAEPKFIAELERYAAGGISLLTGLTVQDLDPEAKSVTLSDGRTIAYDKLLLATGARARVLPDIAEDSKHIRSLRTHADAVALRKAMVPGKHIVIIGGGFIGLELAATARALGTAVTVLEGLERVLKRGVPEEVAGVICERHSLEGVDIRCGVAITGIAEDDESAKIHLADGNMIGADLVLIGIGATPNTELAARAGLTIDNGIAVDEFLRTSAPDIYAAGDCCSFPLAIYGGRRVRLESWRNAQEQGALAAANMMGLGTAVSAVPWFWSDQYDVTLQIAGLAEGAVQHLRRDLGDGAFILFHLDEAGRLLAASGIGRGNVVARDIRLAEMLIAARAHPDPAALVASSVKLKSLLAA</sequence>
<keyword evidence="4" id="KW-0560">Oxidoreductase</keyword>
<dbReference type="Pfam" id="PF14759">
    <property type="entry name" value="Reductase_C"/>
    <property type="match status" value="1"/>
</dbReference>
<comment type="caution">
    <text evidence="7">The sequence shown here is derived from an EMBL/GenBank/DDBJ whole genome shotgun (WGS) entry which is preliminary data.</text>
</comment>
<dbReference type="RefSeq" id="WP_025661860.1">
    <property type="nucleotide sequence ID" value="NZ_LNCD01000137.1"/>
</dbReference>
<proteinExistence type="predicted"/>
<keyword evidence="8" id="KW-1185">Reference proteome</keyword>
<evidence type="ECO:0000259" key="6">
    <source>
        <dbReference type="Pfam" id="PF14759"/>
    </source>
</evidence>
<keyword evidence="3" id="KW-0274">FAD</keyword>
<dbReference type="PRINTS" id="PR00368">
    <property type="entry name" value="FADPNR"/>
</dbReference>
<dbReference type="AlphaFoldDB" id="A0A109J4C8"/>
<dbReference type="PANTHER" id="PTHR43557:SF2">
    <property type="entry name" value="RIESKE DOMAIN-CONTAINING PROTEIN-RELATED"/>
    <property type="match status" value="1"/>
</dbReference>
<gene>
    <name evidence="7" type="ORF">AS026_21000</name>
</gene>
<evidence type="ECO:0000256" key="4">
    <source>
        <dbReference type="ARBA" id="ARBA00023002"/>
    </source>
</evidence>
<dbReference type="Pfam" id="PF07992">
    <property type="entry name" value="Pyr_redox_2"/>
    <property type="match status" value="1"/>
</dbReference>
<dbReference type="InterPro" id="IPR050446">
    <property type="entry name" value="FAD-oxidoreductase/Apoptosis"/>
</dbReference>
<comment type="cofactor">
    <cofactor evidence="1">
        <name>FAD</name>
        <dbReference type="ChEBI" id="CHEBI:57692"/>
    </cofactor>
</comment>
<evidence type="ECO:0000256" key="1">
    <source>
        <dbReference type="ARBA" id="ARBA00001974"/>
    </source>
</evidence>
<dbReference type="Proteomes" id="UP000068164">
    <property type="component" value="Unassembled WGS sequence"/>
</dbReference>
<dbReference type="PANTHER" id="PTHR43557">
    <property type="entry name" value="APOPTOSIS-INDUCING FACTOR 1"/>
    <property type="match status" value="1"/>
</dbReference>
<dbReference type="InterPro" id="IPR016156">
    <property type="entry name" value="FAD/NAD-linked_Rdtase_dimer_sf"/>
</dbReference>
<accession>A0A109J4C8</accession>
<dbReference type="GO" id="GO:0005737">
    <property type="term" value="C:cytoplasm"/>
    <property type="evidence" value="ECO:0007669"/>
    <property type="project" value="TreeGrafter"/>
</dbReference>
<protein>
    <submittedName>
        <fullName evidence="7">Ferredoxin reductase</fullName>
    </submittedName>
</protein>
<dbReference type="GO" id="GO:0016651">
    <property type="term" value="F:oxidoreductase activity, acting on NAD(P)H"/>
    <property type="evidence" value="ECO:0007669"/>
    <property type="project" value="TreeGrafter"/>
</dbReference>
<feature type="domain" description="FAD/NAD(P)-binding" evidence="5">
    <location>
        <begin position="3"/>
        <end position="299"/>
    </location>
</feature>
<dbReference type="EMBL" id="LNCD01000137">
    <property type="protein sequence ID" value="KWV42093.1"/>
    <property type="molecule type" value="Genomic_DNA"/>
</dbReference>
<evidence type="ECO:0000256" key="2">
    <source>
        <dbReference type="ARBA" id="ARBA00022630"/>
    </source>
</evidence>
<feature type="domain" description="Reductase C-terminal" evidence="6">
    <location>
        <begin position="318"/>
        <end position="406"/>
    </location>
</feature>
<dbReference type="Gene3D" id="3.30.390.30">
    <property type="match status" value="1"/>
</dbReference>
<evidence type="ECO:0000256" key="3">
    <source>
        <dbReference type="ARBA" id="ARBA00022827"/>
    </source>
</evidence>
<evidence type="ECO:0000259" key="5">
    <source>
        <dbReference type="Pfam" id="PF07992"/>
    </source>
</evidence>